<feature type="domain" description="6-phosphofructo-2-kinase" evidence="4">
    <location>
        <begin position="327"/>
        <end position="564"/>
    </location>
</feature>
<dbReference type="GO" id="GO:0006000">
    <property type="term" value="P:fructose metabolic process"/>
    <property type="evidence" value="ECO:0007669"/>
    <property type="project" value="InterPro"/>
</dbReference>
<gene>
    <name evidence="5" type="ORF">C6P40_004410</name>
</gene>
<reference evidence="5" key="1">
    <citation type="submission" date="2020-11" db="EMBL/GenBank/DDBJ databases">
        <title>Kefir isolates.</title>
        <authorList>
            <person name="Marcisauskas S."/>
            <person name="Kim Y."/>
            <person name="Blasche S."/>
        </authorList>
    </citation>
    <scope>NUCLEOTIDE SEQUENCE</scope>
    <source>
        <strain evidence="5">Olga-1</strain>
    </source>
</reference>
<feature type="region of interest" description="Disordered" evidence="3">
    <location>
        <begin position="1"/>
        <end position="58"/>
    </location>
</feature>
<keyword evidence="2" id="KW-0067">ATP-binding</keyword>
<feature type="compositionally biased region" description="Acidic residues" evidence="3">
    <location>
        <begin position="159"/>
        <end position="169"/>
    </location>
</feature>
<dbReference type="Gene3D" id="3.40.50.300">
    <property type="entry name" value="P-loop containing nucleotide triphosphate hydrolases"/>
    <property type="match status" value="1"/>
</dbReference>
<feature type="compositionally biased region" description="Acidic residues" evidence="3">
    <location>
        <begin position="200"/>
        <end position="213"/>
    </location>
</feature>
<dbReference type="Pfam" id="PF00300">
    <property type="entry name" value="His_Phos_1"/>
    <property type="match status" value="1"/>
</dbReference>
<dbReference type="GO" id="GO:0006003">
    <property type="term" value="P:fructose 2,6-bisphosphate metabolic process"/>
    <property type="evidence" value="ECO:0007669"/>
    <property type="project" value="InterPro"/>
</dbReference>
<accession>A0A9P7BI81</accession>
<organism evidence="5 6">
    <name type="scientific">Pichia californica</name>
    <dbReference type="NCBI Taxonomy" id="460514"/>
    <lineage>
        <taxon>Eukaryota</taxon>
        <taxon>Fungi</taxon>
        <taxon>Dikarya</taxon>
        <taxon>Ascomycota</taxon>
        <taxon>Saccharomycotina</taxon>
        <taxon>Pichiomycetes</taxon>
        <taxon>Pichiales</taxon>
        <taxon>Pichiaceae</taxon>
        <taxon>Pichia</taxon>
    </lineage>
</organism>
<evidence type="ECO:0000313" key="5">
    <source>
        <dbReference type="EMBL" id="KAG0691159.1"/>
    </source>
</evidence>
<name>A0A9P7BI81_9ASCO</name>
<evidence type="ECO:0000256" key="2">
    <source>
        <dbReference type="ARBA" id="ARBA00022840"/>
    </source>
</evidence>
<evidence type="ECO:0000256" key="3">
    <source>
        <dbReference type="SAM" id="MobiDB-lite"/>
    </source>
</evidence>
<keyword evidence="6" id="KW-1185">Reference proteome</keyword>
<dbReference type="OrthoDB" id="267323at2759"/>
<dbReference type="GO" id="GO:0005829">
    <property type="term" value="C:cytosol"/>
    <property type="evidence" value="ECO:0007669"/>
    <property type="project" value="TreeGrafter"/>
</dbReference>
<dbReference type="Pfam" id="PF01591">
    <property type="entry name" value="6PF2K"/>
    <property type="match status" value="1"/>
</dbReference>
<dbReference type="InterPro" id="IPR029033">
    <property type="entry name" value="His_PPase_superfam"/>
</dbReference>
<dbReference type="GO" id="GO:0005524">
    <property type="term" value="F:ATP binding"/>
    <property type="evidence" value="ECO:0007669"/>
    <property type="project" value="UniProtKB-KW"/>
</dbReference>
<dbReference type="GO" id="GO:0003873">
    <property type="term" value="F:6-phosphofructo-2-kinase activity"/>
    <property type="evidence" value="ECO:0007669"/>
    <property type="project" value="InterPro"/>
</dbReference>
<dbReference type="InterPro" id="IPR027417">
    <property type="entry name" value="P-loop_NTPase"/>
</dbReference>
<proteinExistence type="predicted"/>
<comment type="caution">
    <text evidence="5">The sequence shown here is derived from an EMBL/GenBank/DDBJ whole genome shotgun (WGS) entry which is preliminary data.</text>
</comment>
<dbReference type="PANTHER" id="PTHR10606:SF32">
    <property type="entry name" value="6-PHOSPHOFRUCTO-2-KINASE 1"/>
    <property type="match status" value="1"/>
</dbReference>
<feature type="compositionally biased region" description="Basic and acidic residues" evidence="3">
    <location>
        <begin position="214"/>
        <end position="228"/>
    </location>
</feature>
<dbReference type="InterPro" id="IPR013078">
    <property type="entry name" value="His_Pase_superF_clade-1"/>
</dbReference>
<evidence type="ECO:0000256" key="1">
    <source>
        <dbReference type="ARBA" id="ARBA00022741"/>
    </source>
</evidence>
<dbReference type="SMART" id="SM00855">
    <property type="entry name" value="PGAM"/>
    <property type="match status" value="1"/>
</dbReference>
<dbReference type="SUPFAM" id="SSF53254">
    <property type="entry name" value="Phosphoglycerate mutase-like"/>
    <property type="match status" value="1"/>
</dbReference>
<dbReference type="Proteomes" id="UP000697127">
    <property type="component" value="Unassembled WGS sequence"/>
</dbReference>
<dbReference type="AlphaFoldDB" id="A0A9P7BI81"/>
<dbReference type="PROSITE" id="PS00175">
    <property type="entry name" value="PG_MUTASE"/>
    <property type="match status" value="1"/>
</dbReference>
<dbReference type="SUPFAM" id="SSF52540">
    <property type="entry name" value="P-loop containing nucleoside triphosphate hydrolases"/>
    <property type="match status" value="1"/>
</dbReference>
<dbReference type="PRINTS" id="PR00991">
    <property type="entry name" value="6PFRUCTKNASE"/>
</dbReference>
<dbReference type="InterPro" id="IPR001345">
    <property type="entry name" value="PG/BPGM_mutase_AS"/>
</dbReference>
<dbReference type="CDD" id="cd07067">
    <property type="entry name" value="HP_PGM_like"/>
    <property type="match status" value="1"/>
</dbReference>
<protein>
    <recommendedName>
        <fullName evidence="4">6-phosphofructo-2-kinase domain-containing protein</fullName>
    </recommendedName>
</protein>
<dbReference type="InterPro" id="IPR003094">
    <property type="entry name" value="6Pfruct_kin"/>
</dbReference>
<keyword evidence="1" id="KW-0547">Nucleotide-binding</keyword>
<dbReference type="InterPro" id="IPR013079">
    <property type="entry name" value="6Phosfructo_kin"/>
</dbReference>
<feature type="region of interest" description="Disordered" evidence="3">
    <location>
        <begin position="157"/>
        <end position="228"/>
    </location>
</feature>
<dbReference type="FunFam" id="3.40.50.300:FF:000644">
    <property type="entry name" value="GpmB, Fructose-2,6-bisphosphatase"/>
    <property type="match status" value="1"/>
</dbReference>
<sequence>MFSDGDRTRSISPRSNNDIFLPKVNISRTSSTPSLTGIPNTMSDARSKRTNIHQSAPPPLLPSSSYQQSSLHFQNPFANPHPFTLSNLSESAICTTDDEDNYSFASANSTSNQFTLNPNTPSDFIQNNSSIYPTVPGYMESSKKVDFNDNFNKVHQVEDGSDIDNDGDDDNNHNDIDDDSISSSIFQSRPLTDTPVFSAEDLENLDDIEDLDLSSDKEDEKKNDDKTNHEDEIFGLEMHKQQQPKKNHIISPNIHNLHSTDHYKTQFKKLIPSPMQRIESQETAVITTTANPGSHNNSGSNIVKSSSIFNIPGQTISTNNNEMNSDNGGDKLIVIMIGLPARGKSYLSNKMVRYLNWLQINSKIFNVGSTRRMKSKNTGTNIGPCDNPLPDAKNENYTAQDASFFSPGNQKSIALREEWARETLDSLLDYLLLSDGCVGVFDATNTTVKRRKMVLERIMERNNGKLKILFLESICSDEKLIEKNVLLKLKGPDYKNMDSKIAKKDFLNRLSNYEKVYETISKEEENNPNFQYIQMIDVGRKIISCNINGYIASQIVYYFLNFNLNERLIFVSRHGESIDNLKGKIGGDSNLTERGKKYSIALEKFVREKQKEFKQNMKFDNDDFDSNATDHKVTVISSMLKRSVQTAEAFNDSNNYDLKQLRLLNELGSGKFDGMTYQEIAQKYPEEFENRIKNKLTYRYPGLGGESYLDVISRLKPVINEIERSKSHLMIISHRVVCRILMAYFLNLQKDSIGDLDIPLHSVYMFHPKPFGVLWHLFQYDENTNSFIELDLNKNNDNLKTIKQVGISFRERKYSVVPTAPFGEISRKSSFRNSFKSTDLSNVRNSLRLPNRGKNINDQHTSVRSEYNNRVFVKR</sequence>
<dbReference type="EMBL" id="PUHW01000006">
    <property type="protein sequence ID" value="KAG0691159.1"/>
    <property type="molecule type" value="Genomic_DNA"/>
</dbReference>
<evidence type="ECO:0000313" key="6">
    <source>
        <dbReference type="Proteomes" id="UP000697127"/>
    </source>
</evidence>
<dbReference type="PANTHER" id="PTHR10606">
    <property type="entry name" value="6-PHOSPHOFRUCTO-2-KINASE/FRUCTOSE-2,6-BISPHOSPHATASE"/>
    <property type="match status" value="1"/>
</dbReference>
<feature type="compositionally biased region" description="Polar residues" evidence="3">
    <location>
        <begin position="26"/>
        <end position="44"/>
    </location>
</feature>
<evidence type="ECO:0000259" key="4">
    <source>
        <dbReference type="Pfam" id="PF01591"/>
    </source>
</evidence>
<dbReference type="Gene3D" id="3.40.50.1240">
    <property type="entry name" value="Phosphoglycerate mutase-like"/>
    <property type="match status" value="1"/>
</dbReference>